<reference evidence="1" key="1">
    <citation type="journal article" date="2014" name="Front. Microbiol.">
        <title>High frequency of phylogenetically diverse reductive dehalogenase-homologous genes in deep subseafloor sedimentary metagenomes.</title>
        <authorList>
            <person name="Kawai M."/>
            <person name="Futagami T."/>
            <person name="Toyoda A."/>
            <person name="Takaki Y."/>
            <person name="Nishi S."/>
            <person name="Hori S."/>
            <person name="Arai W."/>
            <person name="Tsubouchi T."/>
            <person name="Morono Y."/>
            <person name="Uchiyama I."/>
            <person name="Ito T."/>
            <person name="Fujiyama A."/>
            <person name="Inagaki F."/>
            <person name="Takami H."/>
        </authorList>
    </citation>
    <scope>NUCLEOTIDE SEQUENCE</scope>
    <source>
        <strain evidence="1">Expedition CK06-06</strain>
    </source>
</reference>
<proteinExistence type="predicted"/>
<name>X0TD06_9ZZZZ</name>
<dbReference type="EMBL" id="BARS01009386">
    <property type="protein sequence ID" value="GAF73935.1"/>
    <property type="molecule type" value="Genomic_DNA"/>
</dbReference>
<organism evidence="1">
    <name type="scientific">marine sediment metagenome</name>
    <dbReference type="NCBI Taxonomy" id="412755"/>
    <lineage>
        <taxon>unclassified sequences</taxon>
        <taxon>metagenomes</taxon>
        <taxon>ecological metagenomes</taxon>
    </lineage>
</organism>
<comment type="caution">
    <text evidence="1">The sequence shown here is derived from an EMBL/GenBank/DDBJ whole genome shotgun (WGS) entry which is preliminary data.</text>
</comment>
<accession>X0TD06</accession>
<protein>
    <recommendedName>
        <fullName evidence="2">Antitoxin SocA-like Panacea domain-containing protein</fullName>
    </recommendedName>
</protein>
<evidence type="ECO:0000313" key="1">
    <source>
        <dbReference type="EMBL" id="GAF73935.1"/>
    </source>
</evidence>
<dbReference type="AlphaFoldDB" id="X0TD06"/>
<evidence type="ECO:0008006" key="2">
    <source>
        <dbReference type="Google" id="ProtNLM"/>
    </source>
</evidence>
<gene>
    <name evidence="1" type="ORF">S01H1_17662</name>
</gene>
<sequence length="185" mass="21269">MSSEFRDDLLKADLEDLSLGTKIALYCIKKRRGIKKTRLHKVAFLIDRIFLCGKTELGEDAEPYQFGMFMEDLAEELREMSEEGILYEKNRGYDLTDYGDELVNLFSNEFSGMSKLIDALQNIPDMEVVKMAYELFPEYTKKSKIKDKFPDFPNLNIYKLNVKDIDPHGKKITIGGETITISPSS</sequence>